<sequence length="438" mass="49247">FNLQQQHSRTANWFSDPDPPQTEGRGDQRDPDQDALLKLFAWKVAENIGRRAFDLRPVRTGSKHEGIEHEKKVAVKNAESTMETEGGGDILSLCEALQDASASLEMLSVDDARREQMVDTFKRLVKEMDRQKSEMLHSLQDSAKQDDEYIRTNGFSSSSFYLASCSHFPRSALREASARKSIGRSSLGDDKPYDAERLFNIAEDVAYLKYRLLSNDKSAKTTKRPKEEEREMSKKEVLRQSLHVSVALCRHRMEAALESIFRASDEGLHESDALEERRLEMFRKAIRAAGDEKRGIPTDQEHLHLSSLSDESRRVMLETEHPWLKLPSESEHNGSIFRRSSAHTVPEGQRQIMGPKERTIEGLRNSHNKEKGGRGMWDSITGKNTATTPTDSASPQGLGGKKKGSEFGGGKWAPDDAMEKGQISLKAGRPSKIQIDNV</sequence>
<protein>
    <submittedName>
        <fullName evidence="2">Uncharacterized protein</fullName>
    </submittedName>
</protein>
<feature type="region of interest" description="Disordered" evidence="1">
    <location>
        <begin position="1"/>
        <end position="32"/>
    </location>
</feature>
<feature type="region of interest" description="Disordered" evidence="1">
    <location>
        <begin position="365"/>
        <end position="438"/>
    </location>
</feature>
<dbReference type="VEuPathDB" id="CryptoDB:Cvel_31084"/>
<evidence type="ECO:0000256" key="1">
    <source>
        <dbReference type="SAM" id="MobiDB-lite"/>
    </source>
</evidence>
<dbReference type="AlphaFoldDB" id="A0A0G4HSM9"/>
<proteinExistence type="predicted"/>
<dbReference type="EMBL" id="CDMZ01003717">
    <property type="protein sequence ID" value="CEM47350.1"/>
    <property type="molecule type" value="Genomic_DNA"/>
</dbReference>
<feature type="compositionally biased region" description="Polar residues" evidence="1">
    <location>
        <begin position="1"/>
        <end position="13"/>
    </location>
</feature>
<gene>
    <name evidence="2" type="ORF">Cvel_31084</name>
</gene>
<name>A0A0G4HSM9_9ALVE</name>
<feature type="non-terminal residue" evidence="2">
    <location>
        <position position="1"/>
    </location>
</feature>
<organism evidence="2">
    <name type="scientific">Chromera velia CCMP2878</name>
    <dbReference type="NCBI Taxonomy" id="1169474"/>
    <lineage>
        <taxon>Eukaryota</taxon>
        <taxon>Sar</taxon>
        <taxon>Alveolata</taxon>
        <taxon>Colpodellida</taxon>
        <taxon>Chromeraceae</taxon>
        <taxon>Chromera</taxon>
    </lineage>
</organism>
<reference evidence="2" key="1">
    <citation type="submission" date="2014-11" db="EMBL/GenBank/DDBJ databases">
        <authorList>
            <person name="Otto D Thomas"/>
            <person name="Naeem Raeece"/>
        </authorList>
    </citation>
    <scope>NUCLEOTIDE SEQUENCE</scope>
</reference>
<evidence type="ECO:0000313" key="2">
    <source>
        <dbReference type="EMBL" id="CEM47350.1"/>
    </source>
</evidence>
<accession>A0A0G4HSM9</accession>
<feature type="compositionally biased region" description="Polar residues" evidence="1">
    <location>
        <begin position="381"/>
        <end position="395"/>
    </location>
</feature>